<name>A0ABQ9GP93_9NEOP</name>
<accession>A0ABQ9GP93</accession>
<protein>
    <submittedName>
        <fullName evidence="2">Uncharacterized protein</fullName>
    </submittedName>
</protein>
<proteinExistence type="predicted"/>
<dbReference type="EMBL" id="JARBHB010000010">
    <property type="protein sequence ID" value="KAJ8873856.1"/>
    <property type="molecule type" value="Genomic_DNA"/>
</dbReference>
<reference evidence="2 3" key="1">
    <citation type="submission" date="2023-02" db="EMBL/GenBank/DDBJ databases">
        <title>LHISI_Scaffold_Assembly.</title>
        <authorList>
            <person name="Stuart O.P."/>
            <person name="Cleave R."/>
            <person name="Magrath M.J.L."/>
            <person name="Mikheyev A.S."/>
        </authorList>
    </citation>
    <scope>NUCLEOTIDE SEQUENCE [LARGE SCALE GENOMIC DNA]</scope>
    <source>
        <strain evidence="2">Daus_M_001</strain>
        <tissue evidence="2">Leg muscle</tissue>
    </source>
</reference>
<evidence type="ECO:0000313" key="2">
    <source>
        <dbReference type="EMBL" id="KAJ8873856.1"/>
    </source>
</evidence>
<organism evidence="2 3">
    <name type="scientific">Dryococelus australis</name>
    <dbReference type="NCBI Taxonomy" id="614101"/>
    <lineage>
        <taxon>Eukaryota</taxon>
        <taxon>Metazoa</taxon>
        <taxon>Ecdysozoa</taxon>
        <taxon>Arthropoda</taxon>
        <taxon>Hexapoda</taxon>
        <taxon>Insecta</taxon>
        <taxon>Pterygota</taxon>
        <taxon>Neoptera</taxon>
        <taxon>Polyneoptera</taxon>
        <taxon>Phasmatodea</taxon>
        <taxon>Verophasmatodea</taxon>
        <taxon>Anareolatae</taxon>
        <taxon>Phasmatidae</taxon>
        <taxon>Eurycanthinae</taxon>
        <taxon>Dryococelus</taxon>
    </lineage>
</organism>
<comment type="caution">
    <text evidence="2">The sequence shown here is derived from an EMBL/GenBank/DDBJ whole genome shotgun (WGS) entry which is preliminary data.</text>
</comment>
<sequence>MIPALERRLGTTNPPSPNSPLSYRRGQKQIPPLARPKPFGRKWRPVVCQKCPRCCCLMAGCDNTAGCPRRNLLVDRYWSLVYLVRLLASNLDRPGSIPGGYAMIEIVEMVICVVFPTMIRTYYLLKQSAVLRLKVGLDVTLAATSLDIEPETYATVVRQLQFHMRLTWDSNSARSQLHYGGTRGGVVVSIVDCERKVCEFDSRSGALVGRLHFPTWMLSEQWARCGQLRTSVEMHHVGHKHLRNIVPPAREIHWRFADMSYKLELSLQRVSDWPGKLVRRCSSLRSSAHRMATRLSTSIPGTRHDQMCSADCGSTKRRSDTKTFQHNVPLKFRLGDSSYRLFTPITDCTVRWKHCRILTLWQLNKTTKVELRPQPCRTYETLQRPFGWTPQLLRAAVAERLYRSPPTRANRVQSPAGWESCRTMPLVGGFSRGGGGDLPFPSPFSFQCCSILTSITFIGSQDFDVKSSPDIFTHLSSYHICLPTSSNGNTCEDPYNLSGDPARWRFSNIPTRLTARYERSGFDSHTPISSSSVLSTRLERKHFLAGSRFDFAKDQCVPSSSKVRMEDSTARTCVADSTKEGTYSTTVDDPVKMSKVVSILLEFPGELYQRSCNLRHGIFCEIKNLNHMDVLPHCVAPPREVITVAIRRGTERKTLYIRLGYHRPCCFDESTKFIRCGHGPKKQCILVAIQEPSDDVCHMGSRIVMLALNVGDNNRLQHLREVAVSEQRAMVEGWARARD</sequence>
<keyword evidence="3" id="KW-1185">Reference proteome</keyword>
<feature type="region of interest" description="Disordered" evidence="1">
    <location>
        <begin position="1"/>
        <end position="38"/>
    </location>
</feature>
<gene>
    <name evidence="2" type="ORF">PR048_024692</name>
</gene>
<evidence type="ECO:0000313" key="3">
    <source>
        <dbReference type="Proteomes" id="UP001159363"/>
    </source>
</evidence>
<evidence type="ECO:0000256" key="1">
    <source>
        <dbReference type="SAM" id="MobiDB-lite"/>
    </source>
</evidence>
<dbReference type="Proteomes" id="UP001159363">
    <property type="component" value="Chromosome 9"/>
</dbReference>